<feature type="transmembrane region" description="Helical" evidence="1">
    <location>
        <begin position="380"/>
        <end position="403"/>
    </location>
</feature>
<accession>A0A5C4NJK6</accession>
<feature type="transmembrane region" description="Helical" evidence="1">
    <location>
        <begin position="173"/>
        <end position="195"/>
    </location>
</feature>
<evidence type="ECO:0008006" key="4">
    <source>
        <dbReference type="Google" id="ProtNLM"/>
    </source>
</evidence>
<organism evidence="2 3">
    <name type="scientific">Rubellimicrobium roseum</name>
    <dbReference type="NCBI Taxonomy" id="687525"/>
    <lineage>
        <taxon>Bacteria</taxon>
        <taxon>Pseudomonadati</taxon>
        <taxon>Pseudomonadota</taxon>
        <taxon>Alphaproteobacteria</taxon>
        <taxon>Rhodobacterales</taxon>
        <taxon>Roseobacteraceae</taxon>
        <taxon>Rubellimicrobium</taxon>
    </lineage>
</organism>
<feature type="transmembrane region" description="Helical" evidence="1">
    <location>
        <begin position="246"/>
        <end position="268"/>
    </location>
</feature>
<evidence type="ECO:0000256" key="1">
    <source>
        <dbReference type="SAM" id="Phobius"/>
    </source>
</evidence>
<dbReference type="RefSeq" id="WP_139079975.1">
    <property type="nucleotide sequence ID" value="NZ_VDFV01000001.1"/>
</dbReference>
<feature type="transmembrane region" description="Helical" evidence="1">
    <location>
        <begin position="111"/>
        <end position="139"/>
    </location>
</feature>
<name>A0A5C4NJK6_9RHOB</name>
<feature type="transmembrane region" description="Helical" evidence="1">
    <location>
        <begin position="201"/>
        <end position="219"/>
    </location>
</feature>
<dbReference type="Pfam" id="PF16933">
    <property type="entry name" value="PelG"/>
    <property type="match status" value="1"/>
</dbReference>
<feature type="transmembrane region" description="Helical" evidence="1">
    <location>
        <begin position="435"/>
        <end position="455"/>
    </location>
</feature>
<dbReference type="InterPro" id="IPR031617">
    <property type="entry name" value="PelG"/>
</dbReference>
<dbReference type="OrthoDB" id="37830at2"/>
<proteinExistence type="predicted"/>
<keyword evidence="1" id="KW-1133">Transmembrane helix</keyword>
<protein>
    <recommendedName>
        <fullName evidence="4">Exopolysaccharide Pel transporter PelG</fullName>
    </recommendedName>
</protein>
<dbReference type="Proteomes" id="UP000305709">
    <property type="component" value="Unassembled WGS sequence"/>
</dbReference>
<reference evidence="2 3" key="1">
    <citation type="submission" date="2019-06" db="EMBL/GenBank/DDBJ databases">
        <authorList>
            <person name="Jiang L."/>
        </authorList>
    </citation>
    <scope>NUCLEOTIDE SEQUENCE [LARGE SCALE GENOMIC DNA]</scope>
    <source>
        <strain evidence="2 3">YIM 48858</strain>
    </source>
</reference>
<evidence type="ECO:0000313" key="2">
    <source>
        <dbReference type="EMBL" id="TNC74981.1"/>
    </source>
</evidence>
<sequence>MSSNRTDLGDATGGLWAAKALRWWMGSGLLRPARGLMAAVVVAAGPWLVSVIALAVVSVTMTPVLGFEAVEDLRLTVIYAFCLAPLAAGPVGATVSRMIGAGLDSGDIGQVPALFLAAAVGSALAAEVLAVVVVMLLGIGPLEVALAFVFLTGAAAMLWTSFAALTALRAYRLLIWSFAGGMALAVAAIMLATRGRVDTETLIWSFTAGIALCVCLALIRLRRAAGGSDGNLVRALGDTRREMRRLWPLALGVLCAITAAWADKWVYWVSPGAARSAAGFAHYSPYDSVMFLAHLSAIPSYAALLVFHDSDLRGSVETFRARLGDRSTYARIRASVDALGQTVWSGVFAIVYLQAALTACMVLMAPALAAALDFSFDQIITLRVGLIAVFLHAFFYLSCAVLLLCNRTRLYLLMQAAFLALNVSASLVFQAQVGLSAYAFFISALVMSVMAFVVAHRALSKFDYLTFLGENDSFYAR</sequence>
<feature type="transmembrane region" description="Helical" evidence="1">
    <location>
        <begin position="343"/>
        <end position="368"/>
    </location>
</feature>
<gene>
    <name evidence="2" type="ORF">FHG71_02330</name>
</gene>
<comment type="caution">
    <text evidence="2">The sequence shown here is derived from an EMBL/GenBank/DDBJ whole genome shotgun (WGS) entry which is preliminary data.</text>
</comment>
<keyword evidence="3" id="KW-1185">Reference proteome</keyword>
<feature type="transmembrane region" description="Helical" evidence="1">
    <location>
        <begin position="288"/>
        <end position="307"/>
    </location>
</feature>
<feature type="transmembrane region" description="Helical" evidence="1">
    <location>
        <begin position="77"/>
        <end position="99"/>
    </location>
</feature>
<feature type="transmembrane region" description="Helical" evidence="1">
    <location>
        <begin position="145"/>
        <end position="166"/>
    </location>
</feature>
<keyword evidence="1" id="KW-0812">Transmembrane</keyword>
<feature type="transmembrane region" description="Helical" evidence="1">
    <location>
        <begin position="410"/>
        <end position="429"/>
    </location>
</feature>
<feature type="transmembrane region" description="Helical" evidence="1">
    <location>
        <begin position="35"/>
        <end position="57"/>
    </location>
</feature>
<keyword evidence="1" id="KW-0472">Membrane</keyword>
<dbReference type="AlphaFoldDB" id="A0A5C4NJK6"/>
<evidence type="ECO:0000313" key="3">
    <source>
        <dbReference type="Proteomes" id="UP000305709"/>
    </source>
</evidence>
<dbReference type="EMBL" id="VDFV01000001">
    <property type="protein sequence ID" value="TNC74981.1"/>
    <property type="molecule type" value="Genomic_DNA"/>
</dbReference>